<feature type="domain" description="DUF4455" evidence="3">
    <location>
        <begin position="680"/>
        <end position="843"/>
    </location>
</feature>
<feature type="coiled-coil region" evidence="1">
    <location>
        <begin position="1263"/>
        <end position="1290"/>
    </location>
</feature>
<evidence type="ECO:0000259" key="3">
    <source>
        <dbReference type="Pfam" id="PF14643"/>
    </source>
</evidence>
<protein>
    <submittedName>
        <fullName evidence="5">Uncharacterized protein</fullName>
    </submittedName>
</protein>
<feature type="compositionally biased region" description="Low complexity" evidence="2">
    <location>
        <begin position="1847"/>
        <end position="1861"/>
    </location>
</feature>
<feature type="compositionally biased region" description="Basic and acidic residues" evidence="2">
    <location>
        <begin position="885"/>
        <end position="903"/>
    </location>
</feature>
<evidence type="ECO:0000313" key="5">
    <source>
        <dbReference type="EMBL" id="GMI21477.1"/>
    </source>
</evidence>
<evidence type="ECO:0000256" key="2">
    <source>
        <dbReference type="SAM" id="MobiDB-lite"/>
    </source>
</evidence>
<evidence type="ECO:0000256" key="1">
    <source>
        <dbReference type="SAM" id="Coils"/>
    </source>
</evidence>
<dbReference type="PANTHER" id="PTHR21444">
    <property type="entry name" value="COILED-COIL DOMAIN-CONTAINING PROTEIN 180"/>
    <property type="match status" value="1"/>
</dbReference>
<dbReference type="InterPro" id="IPR028089">
    <property type="entry name" value="DUF4455"/>
</dbReference>
<feature type="region of interest" description="Disordered" evidence="2">
    <location>
        <begin position="25"/>
        <end position="65"/>
    </location>
</feature>
<feature type="compositionally biased region" description="Basic and acidic residues" evidence="2">
    <location>
        <begin position="932"/>
        <end position="956"/>
    </location>
</feature>
<accession>A0A9W7FXJ5</accession>
<reference evidence="6" key="1">
    <citation type="journal article" date="2023" name="Commun. Biol.">
        <title>Genome analysis of Parmales, the sister group of diatoms, reveals the evolutionary specialization of diatoms from phago-mixotrophs to photoautotrophs.</title>
        <authorList>
            <person name="Ban H."/>
            <person name="Sato S."/>
            <person name="Yoshikawa S."/>
            <person name="Yamada K."/>
            <person name="Nakamura Y."/>
            <person name="Ichinomiya M."/>
            <person name="Sato N."/>
            <person name="Blanc-Mathieu R."/>
            <person name="Endo H."/>
            <person name="Kuwata A."/>
            <person name="Ogata H."/>
        </authorList>
    </citation>
    <scope>NUCLEOTIDE SEQUENCE [LARGE SCALE GENOMIC DNA]</scope>
</reference>
<feature type="region of interest" description="Disordered" evidence="2">
    <location>
        <begin position="1900"/>
        <end position="1957"/>
    </location>
</feature>
<feature type="region of interest" description="Disordered" evidence="2">
    <location>
        <begin position="1063"/>
        <end position="1087"/>
    </location>
</feature>
<dbReference type="Pfam" id="PF14643">
    <property type="entry name" value="DUF4455"/>
    <property type="match status" value="2"/>
</dbReference>
<feature type="compositionally biased region" description="Basic residues" evidence="2">
    <location>
        <begin position="1921"/>
        <end position="1934"/>
    </location>
</feature>
<feature type="region of interest" description="Disordered" evidence="2">
    <location>
        <begin position="1846"/>
        <end position="1883"/>
    </location>
</feature>
<dbReference type="EMBL" id="BRYA01000530">
    <property type="protein sequence ID" value="GMI21477.1"/>
    <property type="molecule type" value="Genomic_DNA"/>
</dbReference>
<sequence length="2031" mass="229982">MATTERKARAETGLLEALAKPRVFHNKSGYGKGQSSTSGLLSPEVSDDLSDLPSSEDGGGDPFSTTKVDLALAASQRKALRIREQQKEIEEVAILQSDPMKEAVKHKFTKLEKKMDEKRARHDKAYKDYKMQLRALSDDIELLYVKEADSIKENLVATDKEIQVIFDELNKDEILEMQSLAYVEGMWDKINALLSRRTSEVVQFGDNLESFERTRSDTLAAYLRSMVDEMVNTALKLPQEIERVAEVEAFELNSVITGNRRAHAELMARMEKEDIMEQVTAREKWEHRMSDWRQLRHDRGIREFHRDITADNFMNPPDRVALFESFKATQKARHDERCMILKELGDMRDATLASERVNDVRQEFSKMNKVEVEAIKSLYDQLTALKHAKHDEAEKRREDLRHELHNYGALHLEPDVGYFASEIDDVVNSAELEEFFRKSGGLKPELVKISKQLRDPNLIYLKLLDAAVESLTVVQCGKDLEIVLEKQGKSSLRKTAQDTLERLRKATKSEVLTILPVLKQQCTALALVNGIDALLKKELALAADGLQELVTTAEHSKQDNEKLNSTSKSRTNTAATGDDLNKTAATSAEPAAHAASSRAPSEAAKSNRSNRSSRRRSVSVAGGGGAKAWEDNVEIDMLQVRAIQKKVGLLLACCDLSDEFKEVLAQALLGMADKRICNGRIDEAVRNECSGPIEQRDYEQESLIDWAEATLSTQSQILEKGAERICSFYHGVALSLEHHRRKEIDIDEVAAETMFNLKEDFRLDNDVREGNVSHALDRLRHAADEKELELNFAKALRLLDLIESEYRVYHTTATHAADKHPVSAEDEHRHFTFMLCKKFGLVPPRDMVFPTESLEEVEEKKKNAGKTVTTIAHVAEGGNEGPEEEEKKEGGPAGSDEKNHDDSAPADGEGNDPADDEFYEEGDENLPEEELAEKRARQADEKAAKQREAELEAQREAERLAAEPKIAAELWGDDISDSFETAGAGYYKYGVKYSVEYMIDQFLAPPPKDAADEEVPPEQFVLLTRTVKTAEELEREEEERLAAEQAALEEAAKAAKAAKKGGKKKAEVVEVEEDEEEDPNKEPDFFDPEFTRKTEEEVLEMNEEERSAYIDAHDRSFMPLNEQEEVDKLSDESYAIYAGALEEINVRRAIKKRIMLEAKEKLNSTPQDKDGNYCVEVTMLPSDTVISYVCTLRESLFGVMEDDSQKRRKVTDDLCEERKEDLTEELEERLRLHWPRKGRTEVKFRQPREGELISHRQKSSRFLRQFYKRMSEQEENFAALLQEVNEHADEFVSNVESLASTLKDQGSLAALQGVEMKCKKLLSMFRPECEDYLEMLNLFVSQEPSKLASTISELLRLTKTFQNGGDYDQKEVDDLKELLVEPREKLDVAVEARRKKIEDAMAYEEASMKSTKAFKKEYDKCLQELSLREGLGKKYGAPRRNAQERLRTEVTRDEFSANQVDTFLDKLEKLCEAVRDAKEVKFEGEEDAERRLPLGVRLKHVTLSLRCYIYRRAEYLEFVKGESSKIGAKDEIPMDIEETISNAVWKEEEPMVVGTFESAIKTLQEQCKEETYALYSTEGKTDLLGESGVPESLAKWLHNNNIKVLGPEEGEILNEAKIVCMDGKDTYTVKYVGGLEEKKVDAVLIREYGTQPVRAPEPPVWREGQRVEVHFQCHREKARRRLRSQISRLEKIIAKTPVPPNTGWLGAPSASMKDATRRSALKSEVVRNTAEDGFAKLLKVWEGVRKKHVLALRPQLGSVDAKDQLDKLVDRELKRGEEITAAVAKFKQSLLETEANSAKESVERLRSVLHGWKEILDKMVLKDDLLSLPGDELILPKRKSLKRLRKSSVISRKNAEGAANEEGGGGADDEGAENGPGGRHWPTREWNFFDLKALSEEMQKDLPPPKELSEEEKEEIEKAKAKAAKGKGKGKGKGKAPVAEEEEEEEGEANTVEKWEKGAVEGGKFTSFVTTAHRCLVKTTMEELKVTSDFFAKSARSIREKYEAIEKREKVWREKWLGLVEDLRANGGGEV</sequence>
<keyword evidence="1" id="KW-0175">Coiled coil</keyword>
<proteinExistence type="predicted"/>
<feature type="compositionally biased region" description="Acidic residues" evidence="2">
    <location>
        <begin position="909"/>
        <end position="931"/>
    </location>
</feature>
<feature type="domain" description="DUF4456" evidence="4">
    <location>
        <begin position="1673"/>
        <end position="1846"/>
    </location>
</feature>
<feature type="coiled-coil region" evidence="1">
    <location>
        <begin position="1027"/>
        <end position="1058"/>
    </location>
</feature>
<evidence type="ECO:0000259" key="4">
    <source>
        <dbReference type="Pfam" id="PF14644"/>
    </source>
</evidence>
<dbReference type="PANTHER" id="PTHR21444:SF14">
    <property type="entry name" value="COILED-COIL DOMAIN-CONTAINING PROTEIN 180"/>
    <property type="match status" value="1"/>
</dbReference>
<feature type="compositionally biased region" description="Low complexity" evidence="2">
    <location>
        <begin position="582"/>
        <end position="610"/>
    </location>
</feature>
<dbReference type="Pfam" id="PF14644">
    <property type="entry name" value="DUF4456"/>
    <property type="match status" value="1"/>
</dbReference>
<feature type="region of interest" description="Disordered" evidence="2">
    <location>
        <begin position="553"/>
        <end position="625"/>
    </location>
</feature>
<feature type="compositionally biased region" description="Acidic residues" evidence="2">
    <location>
        <begin position="1939"/>
        <end position="1948"/>
    </location>
</feature>
<comment type="caution">
    <text evidence="5">The sequence shown here is derived from an EMBL/GenBank/DDBJ whole genome shotgun (WGS) entry which is preliminary data.</text>
</comment>
<feature type="compositionally biased region" description="Acidic residues" evidence="2">
    <location>
        <begin position="1069"/>
        <end position="1079"/>
    </location>
</feature>
<feature type="domain" description="DUF4455" evidence="3">
    <location>
        <begin position="116"/>
        <end position="410"/>
    </location>
</feature>
<organism evidence="5 6">
    <name type="scientific">Triparma columacea</name>
    <dbReference type="NCBI Taxonomy" id="722753"/>
    <lineage>
        <taxon>Eukaryota</taxon>
        <taxon>Sar</taxon>
        <taxon>Stramenopiles</taxon>
        <taxon>Ochrophyta</taxon>
        <taxon>Bolidophyceae</taxon>
        <taxon>Parmales</taxon>
        <taxon>Triparmaceae</taxon>
        <taxon>Triparma</taxon>
    </lineage>
</organism>
<name>A0A9W7FXJ5_9STRA</name>
<dbReference type="Proteomes" id="UP001165065">
    <property type="component" value="Unassembled WGS sequence"/>
</dbReference>
<dbReference type="InterPro" id="IPR027914">
    <property type="entry name" value="DUF4456"/>
</dbReference>
<feature type="compositionally biased region" description="Polar residues" evidence="2">
    <location>
        <begin position="563"/>
        <end position="575"/>
    </location>
</feature>
<feature type="region of interest" description="Disordered" evidence="2">
    <location>
        <begin position="859"/>
        <end position="956"/>
    </location>
</feature>
<dbReference type="OrthoDB" id="431588at2759"/>
<evidence type="ECO:0000313" key="6">
    <source>
        <dbReference type="Proteomes" id="UP001165065"/>
    </source>
</evidence>
<gene>
    <name evidence="5" type="ORF">TrCOL_g3137</name>
</gene>
<keyword evidence="6" id="KW-1185">Reference proteome</keyword>